<dbReference type="PANTHER" id="PTHR12197">
    <property type="entry name" value="HISTONE-LYSINE N-METHYLTRANSFERASE SMYD"/>
    <property type="match status" value="1"/>
</dbReference>
<dbReference type="InterPro" id="IPR046341">
    <property type="entry name" value="SET_dom_sf"/>
</dbReference>
<evidence type="ECO:0000313" key="2">
    <source>
        <dbReference type="EMBL" id="KIL65037.1"/>
    </source>
</evidence>
<sequence>MDPDYRLYSIQPTPYGGRGVYARTDISAGTCILRCPGPYAYVIARKFRKEVCAWCFSYAFEHGKRVWSWKYESTDSISLRDDQECIGKTVSPVHNSKQNKGNGANTAANLAGTWFCTAECRTRWCLEMDFGRLHASLLGMLEKLHITASDKKRGSADIPVTAADAIAIEGGYTFPLLKTLQPYWIHSKDALLSASHLKNPSTLSAGREEQITSCHQTLSSCQRQLDIVWSHAELVYARGYYRNAAPGEPRKEEPLSEFELDTARFAISALVQFFWEGSAAAHSNRGLDQNGSVMTWTDMLELQNNEVETALRKPEILATQVRVYGFVRSVVETALRTPGVMPAGAYDWGKLRAWVDKSDYVRAILGRDHGNVFGIWDMATEGDSEMLGWGMYIQGSYFNHDCAPNVKKRRVGRALEFYAMRNIATGEELCTTYVDVDEPASQRCAELREQWYFNCVCVRCRRELEVPIDEGTIDSGYVSSVDN</sequence>
<dbReference type="PANTHER" id="PTHR12197:SF294">
    <property type="entry name" value="POTENTIAL PROTEIN LYSINE METHYLTRANSFERASE SET6"/>
    <property type="match status" value="1"/>
</dbReference>
<organism evidence="2 3">
    <name type="scientific">Amanita muscaria (strain Koide BX008)</name>
    <dbReference type="NCBI Taxonomy" id="946122"/>
    <lineage>
        <taxon>Eukaryota</taxon>
        <taxon>Fungi</taxon>
        <taxon>Dikarya</taxon>
        <taxon>Basidiomycota</taxon>
        <taxon>Agaricomycotina</taxon>
        <taxon>Agaricomycetes</taxon>
        <taxon>Agaricomycetidae</taxon>
        <taxon>Agaricales</taxon>
        <taxon>Pluteineae</taxon>
        <taxon>Amanitaceae</taxon>
        <taxon>Amanita</taxon>
    </lineage>
</organism>
<dbReference type="SMART" id="SM00317">
    <property type="entry name" value="SET"/>
    <property type="match status" value="1"/>
</dbReference>
<dbReference type="Proteomes" id="UP000054549">
    <property type="component" value="Unassembled WGS sequence"/>
</dbReference>
<dbReference type="SUPFAM" id="SSF82199">
    <property type="entry name" value="SET domain"/>
    <property type="match status" value="1"/>
</dbReference>
<dbReference type="EMBL" id="KN818245">
    <property type="protein sequence ID" value="KIL65037.1"/>
    <property type="molecule type" value="Genomic_DNA"/>
</dbReference>
<keyword evidence="3" id="KW-1185">Reference proteome</keyword>
<dbReference type="InterPro" id="IPR050869">
    <property type="entry name" value="H3K4_H4K5_MeTrfase"/>
</dbReference>
<dbReference type="PROSITE" id="PS50280">
    <property type="entry name" value="SET"/>
    <property type="match status" value="1"/>
</dbReference>
<dbReference type="HOGENOM" id="CLU_038964_0_0_1"/>
<evidence type="ECO:0000313" key="3">
    <source>
        <dbReference type="Proteomes" id="UP000054549"/>
    </source>
</evidence>
<protein>
    <recommendedName>
        <fullName evidence="1">SET domain-containing protein</fullName>
    </recommendedName>
</protein>
<proteinExistence type="predicted"/>
<dbReference type="AlphaFoldDB" id="A0A0C2WTK2"/>
<dbReference type="InParanoid" id="A0A0C2WTK2"/>
<reference evidence="2 3" key="1">
    <citation type="submission" date="2014-04" db="EMBL/GenBank/DDBJ databases">
        <title>Evolutionary Origins and Diversification of the Mycorrhizal Mutualists.</title>
        <authorList>
            <consortium name="DOE Joint Genome Institute"/>
            <consortium name="Mycorrhizal Genomics Consortium"/>
            <person name="Kohler A."/>
            <person name="Kuo A."/>
            <person name="Nagy L.G."/>
            <person name="Floudas D."/>
            <person name="Copeland A."/>
            <person name="Barry K.W."/>
            <person name="Cichocki N."/>
            <person name="Veneault-Fourrey C."/>
            <person name="LaButti K."/>
            <person name="Lindquist E.A."/>
            <person name="Lipzen A."/>
            <person name="Lundell T."/>
            <person name="Morin E."/>
            <person name="Murat C."/>
            <person name="Riley R."/>
            <person name="Ohm R."/>
            <person name="Sun H."/>
            <person name="Tunlid A."/>
            <person name="Henrissat B."/>
            <person name="Grigoriev I.V."/>
            <person name="Hibbett D.S."/>
            <person name="Martin F."/>
        </authorList>
    </citation>
    <scope>NUCLEOTIDE SEQUENCE [LARGE SCALE GENOMIC DNA]</scope>
    <source>
        <strain evidence="2 3">Koide BX008</strain>
    </source>
</reference>
<dbReference type="CDD" id="cd20071">
    <property type="entry name" value="SET_SMYD"/>
    <property type="match status" value="1"/>
</dbReference>
<dbReference type="Pfam" id="PF00856">
    <property type="entry name" value="SET"/>
    <property type="match status" value="1"/>
</dbReference>
<evidence type="ECO:0000259" key="1">
    <source>
        <dbReference type="PROSITE" id="PS50280"/>
    </source>
</evidence>
<dbReference type="GO" id="GO:0005634">
    <property type="term" value="C:nucleus"/>
    <property type="evidence" value="ECO:0007669"/>
    <property type="project" value="TreeGrafter"/>
</dbReference>
<dbReference type="OrthoDB" id="1028014at2759"/>
<accession>A0A0C2WTK2</accession>
<feature type="domain" description="SET" evidence="1">
    <location>
        <begin position="3"/>
        <end position="434"/>
    </location>
</feature>
<dbReference type="Gene3D" id="2.170.270.10">
    <property type="entry name" value="SET domain"/>
    <property type="match status" value="1"/>
</dbReference>
<gene>
    <name evidence="2" type="ORF">M378DRAFT_126067</name>
</gene>
<dbReference type="STRING" id="946122.A0A0C2WTK2"/>
<name>A0A0C2WTK2_AMAMK</name>
<dbReference type="InterPro" id="IPR001214">
    <property type="entry name" value="SET_dom"/>
</dbReference>